<evidence type="ECO:0000313" key="2">
    <source>
        <dbReference type="Proteomes" id="UP000005143"/>
    </source>
</evidence>
<dbReference type="Proteomes" id="UP000005143">
    <property type="component" value="Unassembled WGS sequence"/>
</dbReference>
<dbReference type="AlphaFoldDB" id="H0E9B7"/>
<sequence length="65" mass="7314">MTLHGIKPGDLVLCDVRGARFHARVDCRPVDGGLTVQPIERHITTRTVTARQVLAHWRRSARSQT</sequence>
<organism evidence="1 2">
    <name type="scientific">Patulibacter medicamentivorans</name>
    <dbReference type="NCBI Taxonomy" id="1097667"/>
    <lineage>
        <taxon>Bacteria</taxon>
        <taxon>Bacillati</taxon>
        <taxon>Actinomycetota</taxon>
        <taxon>Thermoleophilia</taxon>
        <taxon>Solirubrobacterales</taxon>
        <taxon>Patulibacteraceae</taxon>
        <taxon>Patulibacter</taxon>
    </lineage>
</organism>
<proteinExistence type="predicted"/>
<gene>
    <name evidence="1" type="ORF">PAI11_34340</name>
</gene>
<protein>
    <submittedName>
        <fullName evidence="1">Uncharacterized protein</fullName>
    </submittedName>
</protein>
<keyword evidence="2" id="KW-1185">Reference proteome</keyword>
<dbReference type="EMBL" id="AGUD01000256">
    <property type="protein sequence ID" value="EHN09727.1"/>
    <property type="molecule type" value="Genomic_DNA"/>
</dbReference>
<accession>H0E9B7</accession>
<evidence type="ECO:0000313" key="1">
    <source>
        <dbReference type="EMBL" id="EHN09727.1"/>
    </source>
</evidence>
<comment type="caution">
    <text evidence="1">The sequence shown here is derived from an EMBL/GenBank/DDBJ whole genome shotgun (WGS) entry which is preliminary data.</text>
</comment>
<dbReference type="RefSeq" id="WP_007577533.1">
    <property type="nucleotide sequence ID" value="NZ_AGUD01000256.1"/>
</dbReference>
<name>H0E9B7_9ACTN</name>
<reference evidence="1 2" key="1">
    <citation type="journal article" date="2013" name="Biodegradation">
        <title>Quantitative proteomic analysis of ibuprofen-degrading Patulibacter sp. strain I11.</title>
        <authorList>
            <person name="Almeida B."/>
            <person name="Kjeldal H."/>
            <person name="Lolas I."/>
            <person name="Knudsen A.D."/>
            <person name="Carvalho G."/>
            <person name="Nielsen K.L."/>
            <person name="Barreto Crespo M.T."/>
            <person name="Stensballe A."/>
            <person name="Nielsen J.L."/>
        </authorList>
    </citation>
    <scope>NUCLEOTIDE SEQUENCE [LARGE SCALE GENOMIC DNA]</scope>
    <source>
        <strain evidence="1 2">I11</strain>
    </source>
</reference>